<evidence type="ECO:0000313" key="3">
    <source>
        <dbReference type="Proteomes" id="UP000036955"/>
    </source>
</evidence>
<dbReference type="InterPro" id="IPR020845">
    <property type="entry name" value="AMP-binding_CS"/>
</dbReference>
<dbReference type="InterPro" id="IPR042099">
    <property type="entry name" value="ANL_N_sf"/>
</dbReference>
<dbReference type="InterPro" id="IPR000873">
    <property type="entry name" value="AMP-dep_synth/lig_dom"/>
</dbReference>
<accession>A0A0L1MM19</accession>
<organism evidence="2 3">
    <name type="scientific">Pseudomonas syringae</name>
    <dbReference type="NCBI Taxonomy" id="317"/>
    <lineage>
        <taxon>Bacteria</taxon>
        <taxon>Pseudomonadati</taxon>
        <taxon>Pseudomonadota</taxon>
        <taxon>Gammaproteobacteria</taxon>
        <taxon>Pseudomonadales</taxon>
        <taxon>Pseudomonadaceae</taxon>
        <taxon>Pseudomonas</taxon>
    </lineage>
</organism>
<protein>
    <submittedName>
        <fullName evidence="2">AMP-dependent synthetase</fullName>
    </submittedName>
</protein>
<dbReference type="OrthoDB" id="9757559at2"/>
<feature type="domain" description="AMP-dependent synthetase/ligase" evidence="1">
    <location>
        <begin position="24"/>
        <end position="365"/>
    </location>
</feature>
<dbReference type="Proteomes" id="UP000036955">
    <property type="component" value="Unassembled WGS sequence"/>
</dbReference>
<comment type="caution">
    <text evidence="2">The sequence shown here is derived from an EMBL/GenBank/DDBJ whole genome shotgun (WGS) entry which is preliminary data.</text>
</comment>
<dbReference type="Pfam" id="PF00501">
    <property type="entry name" value="AMP-binding"/>
    <property type="match status" value="1"/>
</dbReference>
<name>A0A0L1MM19_PSESX</name>
<dbReference type="Gene3D" id="3.40.50.12780">
    <property type="entry name" value="N-terminal domain of ligase-like"/>
    <property type="match status" value="1"/>
</dbReference>
<proteinExistence type="predicted"/>
<dbReference type="PATRIC" id="fig|317.197.peg.3820"/>
<evidence type="ECO:0000259" key="1">
    <source>
        <dbReference type="Pfam" id="PF00501"/>
    </source>
</evidence>
<dbReference type="Gene3D" id="3.30.300.30">
    <property type="match status" value="1"/>
</dbReference>
<gene>
    <name evidence="2" type="ORF">ACS77_02310</name>
</gene>
<sequence>MDAWSELITVFMRFEDQSHTAWRHHSLTYSYAALAQRAQDIAIEIVHQQPRNETPLAPVLVYGHKSFDFLAAWWACLLCGCPIVPVESDNAPERLERIARTVGASLILNTDALPLCAANAKVIALAALPWQHHDRAALRHLLDGTRRRFDNATDTPLAYIMFSSGTTGEPKGIQISLSNLVDFVAWIRSDFPLDGAITGNVRYCFDVSLFEIWLAWQFLQPLSVLDHRDLINTRKMIAQHAHMALTCWVSTPSMTRLYLLDPTFNVQTLAQLRRFIFCGETLPKEIVTQLWARFPGCEVINTYGPTECTVAASQVLITPDMVASSLPLPIGRARPGAALHLVQPVDASGRGQLLISGECVGPGYLNAAPARQASFSRQDGQATYATGDIGLFDGTLYYFLGREDGEVKIQGHRIDLHEIERFLRDRNLVADVVVEPYWRKGNAEAIQACVILNATCELSQLGHAMQAHFPPWAIPRYWYSTPRTVLNHNGKLDRSAARQLALDNGEKYVFIANQTAV</sequence>
<reference evidence="2 3" key="1">
    <citation type="submission" date="2015-06" db="EMBL/GenBank/DDBJ databases">
        <authorList>
            <person name="Hoefler B.C."/>
            <person name="Straight P.D."/>
        </authorList>
    </citation>
    <scope>NUCLEOTIDE SEQUENCE [LARGE SCALE GENOMIC DNA]</scope>
    <source>
        <strain evidence="2 3">Riq4</strain>
    </source>
</reference>
<dbReference type="InterPro" id="IPR045851">
    <property type="entry name" value="AMP-bd_C_sf"/>
</dbReference>
<dbReference type="SUPFAM" id="SSF56801">
    <property type="entry name" value="Acetyl-CoA synthetase-like"/>
    <property type="match status" value="1"/>
</dbReference>
<evidence type="ECO:0000313" key="2">
    <source>
        <dbReference type="EMBL" id="KNH29530.1"/>
    </source>
</evidence>
<dbReference type="PROSITE" id="PS00455">
    <property type="entry name" value="AMP_BINDING"/>
    <property type="match status" value="1"/>
</dbReference>
<dbReference type="PANTHER" id="PTHR45398:SF1">
    <property type="entry name" value="ENZYME, PUTATIVE (JCVI)-RELATED"/>
    <property type="match status" value="1"/>
</dbReference>
<dbReference type="AlphaFoldDB" id="A0A0L1MM19"/>
<dbReference type="PANTHER" id="PTHR45398">
    <property type="match status" value="1"/>
</dbReference>
<dbReference type="EMBL" id="LFQK01000004">
    <property type="protein sequence ID" value="KNH29530.1"/>
    <property type="molecule type" value="Genomic_DNA"/>
</dbReference>